<dbReference type="GO" id="GO:0005886">
    <property type="term" value="C:plasma membrane"/>
    <property type="evidence" value="ECO:0007669"/>
    <property type="project" value="UniProtKB-SubCell"/>
</dbReference>
<dbReference type="InterPro" id="IPR037294">
    <property type="entry name" value="ABC_BtuC-like"/>
</dbReference>
<dbReference type="InterPro" id="IPR000522">
    <property type="entry name" value="ABC_transptr_permease_BtuC"/>
</dbReference>
<evidence type="ECO:0000256" key="8">
    <source>
        <dbReference type="SAM" id="Phobius"/>
    </source>
</evidence>
<keyword evidence="10" id="KW-1185">Reference proteome</keyword>
<keyword evidence="4" id="KW-1003">Cell membrane</keyword>
<evidence type="ECO:0000256" key="3">
    <source>
        <dbReference type="ARBA" id="ARBA00022448"/>
    </source>
</evidence>
<feature type="transmembrane region" description="Helical" evidence="8">
    <location>
        <begin position="298"/>
        <end position="320"/>
    </location>
</feature>
<gene>
    <name evidence="9" type="ORF">SAMN02745977_00637</name>
</gene>
<evidence type="ECO:0000313" key="10">
    <source>
        <dbReference type="Proteomes" id="UP000199531"/>
    </source>
</evidence>
<dbReference type="EMBL" id="FOCW01000001">
    <property type="protein sequence ID" value="SEN17083.1"/>
    <property type="molecule type" value="Genomic_DNA"/>
</dbReference>
<feature type="transmembrane region" description="Helical" evidence="8">
    <location>
        <begin position="258"/>
        <end position="286"/>
    </location>
</feature>
<dbReference type="Gene3D" id="1.10.3470.10">
    <property type="entry name" value="ABC transporter involved in vitamin B12 uptake, BtuC"/>
    <property type="match status" value="1"/>
</dbReference>
<proteinExistence type="inferred from homology"/>
<comment type="similarity">
    <text evidence="2">Belongs to the binding-protein-dependent transport system permease family. FecCD subfamily.</text>
</comment>
<evidence type="ECO:0000256" key="2">
    <source>
        <dbReference type="ARBA" id="ARBA00007935"/>
    </source>
</evidence>
<dbReference type="STRING" id="1121117.SAMN02745977_00637"/>
<name>A0A1H8EC87_9BURK</name>
<evidence type="ECO:0000256" key="7">
    <source>
        <dbReference type="ARBA" id="ARBA00023136"/>
    </source>
</evidence>
<evidence type="ECO:0000313" key="9">
    <source>
        <dbReference type="EMBL" id="SEN17083.1"/>
    </source>
</evidence>
<keyword evidence="3" id="KW-0813">Transport</keyword>
<reference evidence="9 10" key="1">
    <citation type="submission" date="2016-10" db="EMBL/GenBank/DDBJ databases">
        <authorList>
            <person name="de Groot N.N."/>
        </authorList>
    </citation>
    <scope>NUCLEOTIDE SEQUENCE [LARGE SCALE GENOMIC DNA]</scope>
    <source>
        <strain evidence="9 10">DSM 15123</strain>
    </source>
</reference>
<feature type="transmembrane region" description="Helical" evidence="8">
    <location>
        <begin position="78"/>
        <end position="95"/>
    </location>
</feature>
<dbReference type="SUPFAM" id="SSF81345">
    <property type="entry name" value="ABC transporter involved in vitamin B12 uptake, BtuC"/>
    <property type="match status" value="1"/>
</dbReference>
<dbReference type="GO" id="GO:0033214">
    <property type="term" value="P:siderophore-iron import into cell"/>
    <property type="evidence" value="ECO:0007669"/>
    <property type="project" value="TreeGrafter"/>
</dbReference>
<dbReference type="RefSeq" id="WP_327020810.1">
    <property type="nucleotide sequence ID" value="NZ_FOCW01000001.1"/>
</dbReference>
<organism evidence="9 10">
    <name type="scientific">Brachymonas denitrificans DSM 15123</name>
    <dbReference type="NCBI Taxonomy" id="1121117"/>
    <lineage>
        <taxon>Bacteria</taxon>
        <taxon>Pseudomonadati</taxon>
        <taxon>Pseudomonadota</taxon>
        <taxon>Betaproteobacteria</taxon>
        <taxon>Burkholderiales</taxon>
        <taxon>Comamonadaceae</taxon>
        <taxon>Brachymonas</taxon>
    </lineage>
</organism>
<keyword evidence="7 8" id="KW-0472">Membrane</keyword>
<dbReference type="AlphaFoldDB" id="A0A1H8EC87"/>
<feature type="transmembrane region" description="Helical" evidence="8">
    <location>
        <begin position="326"/>
        <end position="345"/>
    </location>
</feature>
<feature type="transmembrane region" description="Helical" evidence="8">
    <location>
        <begin position="107"/>
        <end position="125"/>
    </location>
</feature>
<dbReference type="PANTHER" id="PTHR30472">
    <property type="entry name" value="FERRIC ENTEROBACTIN TRANSPORT SYSTEM PERMEASE PROTEIN"/>
    <property type="match status" value="1"/>
</dbReference>
<dbReference type="CDD" id="cd06550">
    <property type="entry name" value="TM_ABC_iron-siderophores_like"/>
    <property type="match status" value="1"/>
</dbReference>
<evidence type="ECO:0000256" key="5">
    <source>
        <dbReference type="ARBA" id="ARBA00022692"/>
    </source>
</evidence>
<feature type="transmembrane region" description="Helical" evidence="8">
    <location>
        <begin position="217"/>
        <end position="238"/>
    </location>
</feature>
<dbReference type="Proteomes" id="UP000199531">
    <property type="component" value="Unassembled WGS sequence"/>
</dbReference>
<accession>A0A1H8EC87</accession>
<sequence>MMRWMRQWPIGLACLALAGLLIAAMTLAVTLGSVSLHPGTVWRILLHELGQRFGLALLTPDWSIQHYQIVWMIRMPRILLAALVGAGLATVGVVMQAMVRNPLADPYMLGVSSGASVGAVSVLAFGSLAAAGVYAISAGAFLGALAAAIVVYWLARQGGRIEATRLILSGVAVGYFLIGLTSLITLTSGQRDLANALLTWTLGSLAGAQWDHLALPAALLLLGVLWLVLQARALNALLTGDETAGTLGINPHALRRVLFAVISLITGTMVAVSGAIGFVGLVIPHITRMLVGVEHRRVLPVAALLGAIFLVLVDLMARTVLAPMEIPVGVITSLIGGPFFVWMLARKARSVKGFA</sequence>
<evidence type="ECO:0000256" key="1">
    <source>
        <dbReference type="ARBA" id="ARBA00004651"/>
    </source>
</evidence>
<dbReference type="GO" id="GO:0022857">
    <property type="term" value="F:transmembrane transporter activity"/>
    <property type="evidence" value="ECO:0007669"/>
    <property type="project" value="InterPro"/>
</dbReference>
<comment type="subcellular location">
    <subcellularLocation>
        <location evidence="1">Cell membrane</location>
        <topology evidence="1">Multi-pass membrane protein</topology>
    </subcellularLocation>
</comment>
<evidence type="ECO:0000256" key="6">
    <source>
        <dbReference type="ARBA" id="ARBA00022989"/>
    </source>
</evidence>
<keyword evidence="6 8" id="KW-1133">Transmembrane helix</keyword>
<dbReference type="Pfam" id="PF01032">
    <property type="entry name" value="FecCD"/>
    <property type="match status" value="1"/>
</dbReference>
<dbReference type="FunFam" id="1.10.3470.10:FF:000001">
    <property type="entry name" value="Vitamin B12 ABC transporter permease BtuC"/>
    <property type="match status" value="1"/>
</dbReference>
<dbReference type="PANTHER" id="PTHR30472:SF67">
    <property type="entry name" value="PERMEASE OF ABC TRANSPORTER-RELATED"/>
    <property type="match status" value="1"/>
</dbReference>
<feature type="transmembrane region" description="Helical" evidence="8">
    <location>
        <begin position="166"/>
        <end position="187"/>
    </location>
</feature>
<evidence type="ECO:0000256" key="4">
    <source>
        <dbReference type="ARBA" id="ARBA00022475"/>
    </source>
</evidence>
<feature type="transmembrane region" description="Helical" evidence="8">
    <location>
        <begin position="131"/>
        <end position="154"/>
    </location>
</feature>
<keyword evidence="5 8" id="KW-0812">Transmembrane</keyword>
<protein>
    <submittedName>
        <fullName evidence="9">Iron complex transport system permease protein</fullName>
    </submittedName>
</protein>